<dbReference type="Pfam" id="PF00752">
    <property type="entry name" value="XPG_N"/>
    <property type="match status" value="1"/>
</dbReference>
<dbReference type="InterPro" id="IPR029060">
    <property type="entry name" value="PIN-like_dom_sf"/>
</dbReference>
<evidence type="ECO:0000259" key="5">
    <source>
        <dbReference type="SMART" id="SM00485"/>
    </source>
</evidence>
<organism evidence="6">
    <name type="scientific">viral metagenome</name>
    <dbReference type="NCBI Taxonomy" id="1070528"/>
    <lineage>
        <taxon>unclassified sequences</taxon>
        <taxon>metagenomes</taxon>
        <taxon>organismal metagenomes</taxon>
    </lineage>
</organism>
<dbReference type="PANTHER" id="PTHR11081:SF9">
    <property type="entry name" value="FLAP ENDONUCLEASE 1"/>
    <property type="match status" value="1"/>
</dbReference>
<dbReference type="SMART" id="SM00485">
    <property type="entry name" value="XPGN"/>
    <property type="match status" value="1"/>
</dbReference>
<keyword evidence="2" id="KW-0378">Hydrolase</keyword>
<evidence type="ECO:0000259" key="4">
    <source>
        <dbReference type="SMART" id="SM00484"/>
    </source>
</evidence>
<keyword evidence="3" id="KW-0460">Magnesium</keyword>
<evidence type="ECO:0008006" key="7">
    <source>
        <dbReference type="Google" id="ProtNLM"/>
    </source>
</evidence>
<dbReference type="Pfam" id="PF00867">
    <property type="entry name" value="XPG_I"/>
    <property type="match status" value="1"/>
</dbReference>
<dbReference type="InterPro" id="IPR006086">
    <property type="entry name" value="XPG-I_dom"/>
</dbReference>
<dbReference type="GO" id="GO:0017108">
    <property type="term" value="F:5'-flap endonuclease activity"/>
    <property type="evidence" value="ECO:0007669"/>
    <property type="project" value="TreeGrafter"/>
</dbReference>
<dbReference type="AlphaFoldDB" id="A0A6C0HVU0"/>
<proteinExistence type="predicted"/>
<dbReference type="PRINTS" id="PR00853">
    <property type="entry name" value="XPGRADSUPER"/>
</dbReference>
<keyword evidence="1" id="KW-0479">Metal-binding</keyword>
<evidence type="ECO:0000313" key="6">
    <source>
        <dbReference type="EMBL" id="QHT84841.1"/>
    </source>
</evidence>
<accession>A0A6C0HVU0</accession>
<reference evidence="6" key="1">
    <citation type="journal article" date="2020" name="Nature">
        <title>Giant virus diversity and host interactions through global metagenomics.</title>
        <authorList>
            <person name="Schulz F."/>
            <person name="Roux S."/>
            <person name="Paez-Espino D."/>
            <person name="Jungbluth S."/>
            <person name="Walsh D.A."/>
            <person name="Denef V.J."/>
            <person name="McMahon K.D."/>
            <person name="Konstantinidis K.T."/>
            <person name="Eloe-Fadrosh E.A."/>
            <person name="Kyrpides N.C."/>
            <person name="Woyke T."/>
        </authorList>
    </citation>
    <scope>NUCLEOTIDE SEQUENCE</scope>
    <source>
        <strain evidence="6">GVMAG-M-3300023184-178</strain>
    </source>
</reference>
<keyword evidence="2" id="KW-0255">Endonuclease</keyword>
<sequence>MGIRYLNSFLRANCSNAIKCIQMSDLSGKKIAIDISIFMYKFETEGSLIENMYLMLSIFKHYNIIPIFIFDGHPPTEKKELLMKRREDKVKAEQEYKILKNMLSAASSAVMDDTEKQELISSMDVLKKKFVYIKREHIAKVKTLIRAFGATYYDAPGEADELCAMLVMKEKVWACLSEDMDMFVYGCSRVLRYFSLMNHTAVLYNLDEMLVDLGITLKEFKEICVLSGTDYNQDLSKDLPKDQSRLVITLKLFKKYHKSNNPNSLEFYSWLLKHQANYITNYDELRNTYLMFELSERSDNLKVFENISIMNGPVVKEMMRSILEEDGFIFPI</sequence>
<feature type="domain" description="XPG-I" evidence="4">
    <location>
        <begin position="146"/>
        <end position="215"/>
    </location>
</feature>
<dbReference type="SUPFAM" id="SSF88723">
    <property type="entry name" value="PIN domain-like"/>
    <property type="match status" value="1"/>
</dbReference>
<dbReference type="InterPro" id="IPR006084">
    <property type="entry name" value="XPG/Rad2"/>
</dbReference>
<dbReference type="InterPro" id="IPR006085">
    <property type="entry name" value="XPG_DNA_repair_N"/>
</dbReference>
<evidence type="ECO:0000256" key="2">
    <source>
        <dbReference type="ARBA" id="ARBA00022759"/>
    </source>
</evidence>
<name>A0A6C0HVU0_9ZZZZ</name>
<dbReference type="PANTHER" id="PTHR11081">
    <property type="entry name" value="FLAP ENDONUCLEASE FAMILY MEMBER"/>
    <property type="match status" value="1"/>
</dbReference>
<dbReference type="Gene3D" id="3.40.50.1010">
    <property type="entry name" value="5'-nuclease"/>
    <property type="match status" value="1"/>
</dbReference>
<dbReference type="SMART" id="SM00484">
    <property type="entry name" value="XPGI"/>
    <property type="match status" value="1"/>
</dbReference>
<keyword evidence="2" id="KW-0540">Nuclease</keyword>
<feature type="domain" description="XPG N-terminal" evidence="5">
    <location>
        <begin position="1"/>
        <end position="92"/>
    </location>
</feature>
<evidence type="ECO:0000256" key="3">
    <source>
        <dbReference type="ARBA" id="ARBA00022842"/>
    </source>
</evidence>
<protein>
    <recommendedName>
        <fullName evidence="7">XPG N-terminal domain-containing protein</fullName>
    </recommendedName>
</protein>
<evidence type="ECO:0000256" key="1">
    <source>
        <dbReference type="ARBA" id="ARBA00022723"/>
    </source>
</evidence>
<dbReference type="EMBL" id="MN740028">
    <property type="protein sequence ID" value="QHT84841.1"/>
    <property type="molecule type" value="Genomic_DNA"/>
</dbReference>
<dbReference type="GO" id="GO:0046872">
    <property type="term" value="F:metal ion binding"/>
    <property type="evidence" value="ECO:0007669"/>
    <property type="project" value="UniProtKB-KW"/>
</dbReference>